<organism evidence="7 8">
    <name type="scientific">Bodo saltans</name>
    <name type="common">Flagellated protozoan</name>
    <dbReference type="NCBI Taxonomy" id="75058"/>
    <lineage>
        <taxon>Eukaryota</taxon>
        <taxon>Discoba</taxon>
        <taxon>Euglenozoa</taxon>
        <taxon>Kinetoplastea</taxon>
        <taxon>Metakinetoplastina</taxon>
        <taxon>Eubodonida</taxon>
        <taxon>Bodonidae</taxon>
        <taxon>Bodo</taxon>
    </lineage>
</organism>
<keyword evidence="4" id="KW-0833">Ubl conjugation pathway</keyword>
<dbReference type="AlphaFoldDB" id="A0A0S4IZM6"/>
<dbReference type="EC" id="3.4.19.12" evidence="2"/>
<name>A0A0S4IZM6_BODSA</name>
<evidence type="ECO:0000313" key="8">
    <source>
        <dbReference type="Proteomes" id="UP000051952"/>
    </source>
</evidence>
<dbReference type="EMBL" id="CYKH01000723">
    <property type="protein sequence ID" value="CUG26592.1"/>
    <property type="molecule type" value="Genomic_DNA"/>
</dbReference>
<dbReference type="GO" id="GO:0006508">
    <property type="term" value="P:proteolysis"/>
    <property type="evidence" value="ECO:0007669"/>
    <property type="project" value="UniProtKB-KW"/>
</dbReference>
<keyword evidence="3" id="KW-0645">Protease</keyword>
<gene>
    <name evidence="7" type="ORF">BSAL_76620</name>
</gene>
<keyword evidence="5" id="KW-0378">Hydrolase</keyword>
<comment type="catalytic activity">
    <reaction evidence="1">
        <text>Thiol-dependent hydrolysis of ester, thioester, amide, peptide and isopeptide bonds formed by the C-terminal Gly of ubiquitin (a 76-residue protein attached to proteins as an intracellular targeting signal).</text>
        <dbReference type="EC" id="3.4.19.12"/>
    </reaction>
</comment>
<dbReference type="Proteomes" id="UP000051952">
    <property type="component" value="Unassembled WGS sequence"/>
</dbReference>
<dbReference type="PANTHER" id="PTHR13367:SF33">
    <property type="entry name" value="P-LOOP CONTAINING NUCLEOSIDE TRIPHOSPHATE HYDROLASE PROTEIN"/>
    <property type="match status" value="1"/>
</dbReference>
<evidence type="ECO:0000313" key="7">
    <source>
        <dbReference type="EMBL" id="CUG26592.1"/>
    </source>
</evidence>
<dbReference type="GO" id="GO:0004843">
    <property type="term" value="F:cysteine-type deubiquitinase activity"/>
    <property type="evidence" value="ECO:0007669"/>
    <property type="project" value="UniProtKB-EC"/>
</dbReference>
<protein>
    <recommendedName>
        <fullName evidence="2">ubiquitinyl hydrolase 1</fullName>
        <ecNumber evidence="2">3.4.19.12</ecNumber>
    </recommendedName>
</protein>
<proteinExistence type="predicted"/>
<evidence type="ECO:0000256" key="3">
    <source>
        <dbReference type="ARBA" id="ARBA00022670"/>
    </source>
</evidence>
<keyword evidence="8" id="KW-1185">Reference proteome</keyword>
<keyword evidence="6" id="KW-0788">Thiol protease</keyword>
<evidence type="ECO:0000256" key="2">
    <source>
        <dbReference type="ARBA" id="ARBA00012759"/>
    </source>
</evidence>
<accession>A0A0S4IZM6</accession>
<dbReference type="OrthoDB" id="4866634at2759"/>
<dbReference type="InterPro" id="IPR051346">
    <property type="entry name" value="OTU_Deubiquitinase"/>
</dbReference>
<evidence type="ECO:0000256" key="4">
    <source>
        <dbReference type="ARBA" id="ARBA00022786"/>
    </source>
</evidence>
<evidence type="ECO:0000256" key="5">
    <source>
        <dbReference type="ARBA" id="ARBA00022801"/>
    </source>
</evidence>
<dbReference type="PANTHER" id="PTHR13367">
    <property type="entry name" value="UBIQUITIN THIOESTERASE"/>
    <property type="match status" value="1"/>
</dbReference>
<evidence type="ECO:0000256" key="6">
    <source>
        <dbReference type="ARBA" id="ARBA00022807"/>
    </source>
</evidence>
<evidence type="ECO:0000256" key="1">
    <source>
        <dbReference type="ARBA" id="ARBA00000707"/>
    </source>
</evidence>
<sequence>MTWVAMSKATYDLAELKFAHTSADQCLVLFDQARCRGADLRLATNAHALVTLGEDTTKDAFMQAVGRLRKFGRSQTIRIAAQHAVVQRLGNDVTINGVLRWLITNTCVSLSRGLPVFVRAASHFAKKQSQLEGPPVEVPHGSKPSDLYSGGKSRMTIADLENLRDSDRAGRRALDLGAQHYFTTHGSVDQVAEREVMREVQRETEEEVETAVIHPLTEQFNKYLAFSAQLTSVAAMKTDLKLSKEIAVAFFVPNCLYQTPNFSAITKDVHAKPLRRVSTLIAMKDHMNEHIALWVSEFEAATVMRHWNFLKVRHFHPGAMGGLTVLHNYDGDPFPQFIAEAIVFTMLFNGQSMFEQAPSPTKTSWVPLNSRGGPVALNDIMQSLLKGGVSSEAGSTYLRRRNLETEYFRASDLERAIDRVCGRVQS</sequence>
<reference evidence="8" key="1">
    <citation type="submission" date="2015-09" db="EMBL/GenBank/DDBJ databases">
        <authorList>
            <consortium name="Pathogen Informatics"/>
        </authorList>
    </citation>
    <scope>NUCLEOTIDE SEQUENCE [LARGE SCALE GENOMIC DNA]</scope>
    <source>
        <strain evidence="8">Lake Konstanz</strain>
    </source>
</reference>
<dbReference type="VEuPathDB" id="TriTrypDB:BSAL_76620"/>